<accession>E1Z633</accession>
<proteinExistence type="predicted"/>
<organism evidence="4">
    <name type="scientific">Chlorella variabilis</name>
    <name type="common">Green alga</name>
    <dbReference type="NCBI Taxonomy" id="554065"/>
    <lineage>
        <taxon>Eukaryota</taxon>
        <taxon>Viridiplantae</taxon>
        <taxon>Chlorophyta</taxon>
        <taxon>core chlorophytes</taxon>
        <taxon>Trebouxiophyceae</taxon>
        <taxon>Chlorellales</taxon>
        <taxon>Chlorellaceae</taxon>
        <taxon>Chlorella clade</taxon>
        <taxon>Chlorella</taxon>
    </lineage>
</organism>
<evidence type="ECO:0008006" key="5">
    <source>
        <dbReference type="Google" id="ProtNLM"/>
    </source>
</evidence>
<name>E1Z633_CHLVA</name>
<dbReference type="EMBL" id="GL433837">
    <property type="protein sequence ID" value="EFN58577.1"/>
    <property type="molecule type" value="Genomic_DNA"/>
</dbReference>
<dbReference type="eggNOG" id="KOG2634">
    <property type="taxonomic scope" value="Eukaryota"/>
</dbReference>
<dbReference type="InParanoid" id="E1Z633"/>
<dbReference type="PANTHER" id="PTHR31811">
    <property type="entry name" value="TRNA A64-2'-O-RIBOSYLPHOSPHATE TRANSFERASE"/>
    <property type="match status" value="1"/>
</dbReference>
<reference evidence="3 4" key="1">
    <citation type="journal article" date="2010" name="Plant Cell">
        <title>The Chlorella variabilis NC64A genome reveals adaptation to photosymbiosis, coevolution with viruses, and cryptic sex.</title>
        <authorList>
            <person name="Blanc G."/>
            <person name="Duncan G."/>
            <person name="Agarkova I."/>
            <person name="Borodovsky M."/>
            <person name="Gurnon J."/>
            <person name="Kuo A."/>
            <person name="Lindquist E."/>
            <person name="Lucas S."/>
            <person name="Pangilinan J."/>
            <person name="Polle J."/>
            <person name="Salamov A."/>
            <person name="Terry A."/>
            <person name="Yamada T."/>
            <person name="Dunigan D.D."/>
            <person name="Grigoriev I.V."/>
            <person name="Claverie J.M."/>
            <person name="Van Etten J.L."/>
        </authorList>
    </citation>
    <scope>NUCLEOTIDE SEQUENCE [LARGE SCALE GENOMIC DNA]</scope>
    <source>
        <strain evidence="3 4">NC64A</strain>
    </source>
</reference>
<dbReference type="InterPro" id="IPR033421">
    <property type="entry name" value="Rit1_DUSP-like"/>
</dbReference>
<evidence type="ECO:0000259" key="2">
    <source>
        <dbReference type="Pfam" id="PF17184"/>
    </source>
</evidence>
<feature type="domain" description="Rit1 N-terminal" evidence="2">
    <location>
        <begin position="9"/>
        <end position="287"/>
    </location>
</feature>
<evidence type="ECO:0000313" key="4">
    <source>
        <dbReference type="Proteomes" id="UP000008141"/>
    </source>
</evidence>
<evidence type="ECO:0000259" key="1">
    <source>
        <dbReference type="Pfam" id="PF04179"/>
    </source>
</evidence>
<dbReference type="PIRSF" id="PIRSF007747">
    <property type="entry name" value="Ribosyl_Ptfrase"/>
    <property type="match status" value="1"/>
</dbReference>
<dbReference type="GO" id="GO:0043399">
    <property type="term" value="F:tRNA adenosine(64)-2'-O-ribosylphosphate transferase activity"/>
    <property type="evidence" value="ECO:0007669"/>
    <property type="project" value="InterPro"/>
</dbReference>
<dbReference type="OMA" id="SHIEGWI"/>
<dbReference type="GeneID" id="17357907"/>
<dbReference type="RefSeq" id="XP_005850679.1">
    <property type="nucleotide sequence ID" value="XM_005850617.1"/>
</dbReference>
<dbReference type="KEGG" id="cvr:CHLNCDRAFT_7874"/>
<sequence>SLNQVLRALKREEGSLYNCVASIADDALFVAALYPSLPLFPNLRCGVWYVRPPIEDSCYFKSTDGHNGNWSFSAIRLNLNLAEAAAAAGGCLVVDATKRGKRFPDAMSKTVPMWAAVMNRAVQQLPGAPAAVPAADERPWDCDVHLPAWVSANEANSIRQLLEGWVDRLLEVGADLSALAATLRKPLRCMWVSQDSRIWLDSVAGAASLPFTPIILVGASATTARQRRCLTLPPGKPAVTYSYFPGAADDEESWACGLTPQLMWRHLRALLAAGPAGIEALVRQLVEEQQQQAQPQQQQQQHQVSAALQAASLPGGEQQVGCLPAQAATVQRLGGGIYLLGSTGLAISGAAAAAAPAPGSRHDCSSRLSDGPAAALASCRYCWLPVRSSKLERHSLLQQLPAVLRCARAQLQQGRRLLVCCDSGLDVSVCVAVACLLAFYRLHEQPGGGSRLKLAVRQHLAAVSAHYPAARPTRGSLRQVFNF</sequence>
<dbReference type="SUPFAM" id="SSF52799">
    <property type="entry name" value="(Phosphotyrosine protein) phosphatases II"/>
    <property type="match status" value="1"/>
</dbReference>
<dbReference type="GO" id="GO:0005737">
    <property type="term" value="C:cytoplasm"/>
    <property type="evidence" value="ECO:0007669"/>
    <property type="project" value="TreeGrafter"/>
</dbReference>
<feature type="non-terminal residue" evidence="3">
    <location>
        <position position="1"/>
    </location>
</feature>
<dbReference type="Gene3D" id="3.90.190.10">
    <property type="entry name" value="Protein tyrosine phosphatase superfamily"/>
    <property type="match status" value="1"/>
</dbReference>
<dbReference type="InterPro" id="IPR007306">
    <property type="entry name" value="Rit1"/>
</dbReference>
<dbReference type="AlphaFoldDB" id="E1Z633"/>
<dbReference type="Pfam" id="PF17184">
    <property type="entry name" value="Rit1_C"/>
    <property type="match status" value="1"/>
</dbReference>
<dbReference type="STRING" id="554065.E1Z633"/>
<dbReference type="OrthoDB" id="45256at2759"/>
<dbReference type="Proteomes" id="UP000008141">
    <property type="component" value="Unassembled WGS sequence"/>
</dbReference>
<keyword evidence="4" id="KW-1185">Reference proteome</keyword>
<dbReference type="InterPro" id="IPR029021">
    <property type="entry name" value="Prot-tyrosine_phosphatase-like"/>
</dbReference>
<feature type="non-terminal residue" evidence="3">
    <location>
        <position position="483"/>
    </location>
</feature>
<evidence type="ECO:0000313" key="3">
    <source>
        <dbReference type="EMBL" id="EFN58577.1"/>
    </source>
</evidence>
<dbReference type="FunCoup" id="E1Z633">
    <property type="interactions" value="156"/>
</dbReference>
<dbReference type="GO" id="GO:0019988">
    <property type="term" value="P:charged-tRNA amino acid modification"/>
    <property type="evidence" value="ECO:0007669"/>
    <property type="project" value="InterPro"/>
</dbReference>
<protein>
    <recommendedName>
        <fullName evidence="5">Initiator tRNA phosphoribosyl transferase</fullName>
    </recommendedName>
</protein>
<dbReference type="InterPro" id="IPR033449">
    <property type="entry name" value="Rit1_N"/>
</dbReference>
<dbReference type="Pfam" id="PF04179">
    <property type="entry name" value="Init_tRNA_PT"/>
    <property type="match status" value="1"/>
</dbReference>
<feature type="domain" description="Rit1 DUSP-like" evidence="1">
    <location>
        <begin position="381"/>
        <end position="483"/>
    </location>
</feature>
<gene>
    <name evidence="3" type="ORF">CHLNCDRAFT_7874</name>
</gene>
<dbReference type="PANTHER" id="PTHR31811:SF0">
    <property type="entry name" value="TRNA A64-2'-O-RIBOSYLPHOSPHATE TRANSFERASE"/>
    <property type="match status" value="1"/>
</dbReference>